<evidence type="ECO:0000259" key="1">
    <source>
        <dbReference type="Pfam" id="PF02889"/>
    </source>
</evidence>
<dbReference type="AlphaFoldDB" id="A0A0C9UUJ6"/>
<name>A0A0C9UUJ6_SPHS4</name>
<evidence type="ECO:0000313" key="3">
    <source>
        <dbReference type="Proteomes" id="UP000054279"/>
    </source>
</evidence>
<feature type="domain" description="SEC63" evidence="1">
    <location>
        <begin position="8"/>
        <end position="61"/>
    </location>
</feature>
<dbReference type="InterPro" id="IPR004179">
    <property type="entry name" value="Sec63-dom"/>
</dbReference>
<evidence type="ECO:0000313" key="2">
    <source>
        <dbReference type="EMBL" id="KIJ28996.1"/>
    </source>
</evidence>
<feature type="non-terminal residue" evidence="2">
    <location>
        <position position="1"/>
    </location>
</feature>
<dbReference type="Proteomes" id="UP000054279">
    <property type="component" value="Unassembled WGS sequence"/>
</dbReference>
<dbReference type="HOGENOM" id="CLU_195673_0_0_1"/>
<reference evidence="2 3" key="1">
    <citation type="submission" date="2014-06" db="EMBL/GenBank/DDBJ databases">
        <title>Evolutionary Origins and Diversification of the Mycorrhizal Mutualists.</title>
        <authorList>
            <consortium name="DOE Joint Genome Institute"/>
            <consortium name="Mycorrhizal Genomics Consortium"/>
            <person name="Kohler A."/>
            <person name="Kuo A."/>
            <person name="Nagy L.G."/>
            <person name="Floudas D."/>
            <person name="Copeland A."/>
            <person name="Barry K.W."/>
            <person name="Cichocki N."/>
            <person name="Veneault-Fourrey C."/>
            <person name="LaButti K."/>
            <person name="Lindquist E.A."/>
            <person name="Lipzen A."/>
            <person name="Lundell T."/>
            <person name="Morin E."/>
            <person name="Murat C."/>
            <person name="Riley R."/>
            <person name="Ohm R."/>
            <person name="Sun H."/>
            <person name="Tunlid A."/>
            <person name="Henrissat B."/>
            <person name="Grigoriev I.V."/>
            <person name="Hibbett D.S."/>
            <person name="Martin F."/>
        </authorList>
    </citation>
    <scope>NUCLEOTIDE SEQUENCE [LARGE SCALE GENOMIC DNA]</scope>
    <source>
        <strain evidence="2 3">SS14</strain>
    </source>
</reference>
<proteinExistence type="predicted"/>
<dbReference type="Pfam" id="PF02889">
    <property type="entry name" value="Sec63"/>
    <property type="match status" value="1"/>
</dbReference>
<gene>
    <name evidence="2" type="ORF">M422DRAFT_189106</name>
</gene>
<accession>A0A0C9UUJ6</accession>
<dbReference type="EMBL" id="KN837293">
    <property type="protein sequence ID" value="KIJ28996.1"/>
    <property type="molecule type" value="Genomic_DNA"/>
</dbReference>
<keyword evidence="3" id="KW-1185">Reference proteome</keyword>
<dbReference type="Gene3D" id="2.60.40.150">
    <property type="entry name" value="C2 domain"/>
    <property type="match status" value="1"/>
</dbReference>
<sequence length="62" mass="7140">ILKAAKQYPALKLGYHLRALSADFLEIFLDVMKDFDWNTGVHGSSEAFWLWGEDREGVEIIQ</sequence>
<protein>
    <recommendedName>
        <fullName evidence="1">SEC63 domain-containing protein</fullName>
    </recommendedName>
</protein>
<dbReference type="InterPro" id="IPR035892">
    <property type="entry name" value="C2_domain_sf"/>
</dbReference>
<organism evidence="2 3">
    <name type="scientific">Sphaerobolus stellatus (strain SS14)</name>
    <dbReference type="NCBI Taxonomy" id="990650"/>
    <lineage>
        <taxon>Eukaryota</taxon>
        <taxon>Fungi</taxon>
        <taxon>Dikarya</taxon>
        <taxon>Basidiomycota</taxon>
        <taxon>Agaricomycotina</taxon>
        <taxon>Agaricomycetes</taxon>
        <taxon>Phallomycetidae</taxon>
        <taxon>Geastrales</taxon>
        <taxon>Sphaerobolaceae</taxon>
        <taxon>Sphaerobolus</taxon>
    </lineage>
</organism>